<accession>A0A1B6ISK9</accession>
<evidence type="ECO:0000256" key="3">
    <source>
        <dbReference type="ARBA" id="ARBA00022490"/>
    </source>
</evidence>
<feature type="compositionally biased region" description="Polar residues" evidence="9">
    <location>
        <begin position="185"/>
        <end position="199"/>
    </location>
</feature>
<dbReference type="SUPFAM" id="SSF52058">
    <property type="entry name" value="L domain-like"/>
    <property type="match status" value="1"/>
</dbReference>
<evidence type="ECO:0000256" key="8">
    <source>
        <dbReference type="ARBA" id="ARBA00049982"/>
    </source>
</evidence>
<comment type="similarity">
    <text evidence="8">Belongs to the tilB family.</text>
</comment>
<reference evidence="11" key="1">
    <citation type="submission" date="2015-11" db="EMBL/GenBank/DDBJ databases">
        <title>De novo transcriptome assembly of four potential Pierce s Disease insect vectors from Arizona vineyards.</title>
        <authorList>
            <person name="Tassone E.E."/>
        </authorList>
    </citation>
    <scope>NUCLEOTIDE SEQUENCE</scope>
</reference>
<feature type="domain" description="U2A'/phosphoprotein 32 family A C-terminal" evidence="10">
    <location>
        <begin position="128"/>
        <end position="146"/>
    </location>
</feature>
<organism evidence="11">
    <name type="scientific">Homalodisca liturata</name>
    <dbReference type="NCBI Taxonomy" id="320908"/>
    <lineage>
        <taxon>Eukaryota</taxon>
        <taxon>Metazoa</taxon>
        <taxon>Ecdysozoa</taxon>
        <taxon>Arthropoda</taxon>
        <taxon>Hexapoda</taxon>
        <taxon>Insecta</taxon>
        <taxon>Pterygota</taxon>
        <taxon>Neoptera</taxon>
        <taxon>Paraneoptera</taxon>
        <taxon>Hemiptera</taxon>
        <taxon>Auchenorrhyncha</taxon>
        <taxon>Membracoidea</taxon>
        <taxon>Cicadellidae</taxon>
        <taxon>Cicadellinae</taxon>
        <taxon>Proconiini</taxon>
        <taxon>Homalodisca</taxon>
    </lineage>
</organism>
<evidence type="ECO:0000313" key="11">
    <source>
        <dbReference type="EMBL" id="JAS89911.1"/>
    </source>
</evidence>
<feature type="region of interest" description="Disordered" evidence="9">
    <location>
        <begin position="180"/>
        <end position="240"/>
    </location>
</feature>
<evidence type="ECO:0000256" key="1">
    <source>
        <dbReference type="ARBA" id="ARBA00004138"/>
    </source>
</evidence>
<dbReference type="Gene3D" id="3.80.10.10">
    <property type="entry name" value="Ribonuclease Inhibitor"/>
    <property type="match status" value="1"/>
</dbReference>
<keyword evidence="5" id="KW-0677">Repeat</keyword>
<dbReference type="AlphaFoldDB" id="A0A1B6ISK9"/>
<dbReference type="PROSITE" id="PS51450">
    <property type="entry name" value="LRR"/>
    <property type="match status" value="3"/>
</dbReference>
<dbReference type="GO" id="GO:0036158">
    <property type="term" value="P:outer dynein arm assembly"/>
    <property type="evidence" value="ECO:0007669"/>
    <property type="project" value="TreeGrafter"/>
</dbReference>
<keyword evidence="7" id="KW-0966">Cell projection</keyword>
<dbReference type="FunFam" id="3.80.10.10:FF:000052">
    <property type="entry name" value="Leucine rich repeat containing 6"/>
    <property type="match status" value="1"/>
</dbReference>
<dbReference type="Pfam" id="PF14580">
    <property type="entry name" value="LRR_9"/>
    <property type="match status" value="1"/>
</dbReference>
<evidence type="ECO:0000256" key="7">
    <source>
        <dbReference type="ARBA" id="ARBA00023273"/>
    </source>
</evidence>
<keyword evidence="4" id="KW-0433">Leucine-rich repeat</keyword>
<gene>
    <name evidence="11" type="ORF">g.23104</name>
</gene>
<dbReference type="SMART" id="SM00446">
    <property type="entry name" value="LRRcap"/>
    <property type="match status" value="1"/>
</dbReference>
<feature type="compositionally biased region" description="Basic and acidic residues" evidence="9">
    <location>
        <begin position="231"/>
        <end position="240"/>
    </location>
</feature>
<dbReference type="InterPro" id="IPR003603">
    <property type="entry name" value="U2A'_phosphoprotein32A_C"/>
</dbReference>
<dbReference type="InterPro" id="IPR032675">
    <property type="entry name" value="LRR_dom_sf"/>
</dbReference>
<dbReference type="GO" id="GO:0005929">
    <property type="term" value="C:cilium"/>
    <property type="evidence" value="ECO:0007669"/>
    <property type="project" value="UniProtKB-SubCell"/>
</dbReference>
<evidence type="ECO:0000256" key="2">
    <source>
        <dbReference type="ARBA" id="ARBA00004496"/>
    </source>
</evidence>
<dbReference type="PANTHER" id="PTHR18849:SF0">
    <property type="entry name" value="CILIA- AND FLAGELLA-ASSOCIATED PROTEIN 410-RELATED"/>
    <property type="match status" value="1"/>
</dbReference>
<dbReference type="EMBL" id="GECU01017795">
    <property type="protein sequence ID" value="JAS89911.1"/>
    <property type="molecule type" value="Transcribed_RNA"/>
</dbReference>
<proteinExistence type="inferred from homology"/>
<dbReference type="PANTHER" id="PTHR18849">
    <property type="entry name" value="LEUCINE RICH REPEAT PROTEIN"/>
    <property type="match status" value="1"/>
</dbReference>
<keyword evidence="3" id="KW-0963">Cytoplasm</keyword>
<dbReference type="SMART" id="SM00365">
    <property type="entry name" value="LRR_SD22"/>
    <property type="match status" value="4"/>
</dbReference>
<comment type="subcellular location">
    <subcellularLocation>
        <location evidence="1">Cell projection</location>
        <location evidence="1">Cilium</location>
    </subcellularLocation>
    <subcellularLocation>
        <location evidence="2">Cytoplasm</location>
    </subcellularLocation>
</comment>
<sequence length="240" mass="27753">MVFITEELVRKRSEHNDRVISTLEELSLHQEDIEKIEHLQNWCRDLKILLLQSNLIPKIENLNKMKYLEYLNLALNNIELIENLEGCESLQKLDLTLNFIGDLQSVERLKANSHLEELYLSGNPCTDYEGYREYVIATLPQLKSLDGVDIQRSDRIKALQAYGSIKASVVADQLNYRKQREKQKQASAQKIHNAPTSSTGEDDTSYWSEVSYHTPETRIELANRSRRTKGKGCEEDKKTN</sequence>
<evidence type="ECO:0000256" key="9">
    <source>
        <dbReference type="SAM" id="MobiDB-lite"/>
    </source>
</evidence>
<protein>
    <recommendedName>
        <fullName evidence="10">U2A'/phosphoprotein 32 family A C-terminal domain-containing protein</fullName>
    </recommendedName>
</protein>
<evidence type="ECO:0000256" key="5">
    <source>
        <dbReference type="ARBA" id="ARBA00022737"/>
    </source>
</evidence>
<evidence type="ECO:0000256" key="4">
    <source>
        <dbReference type="ARBA" id="ARBA00022614"/>
    </source>
</evidence>
<evidence type="ECO:0000256" key="6">
    <source>
        <dbReference type="ARBA" id="ARBA00023069"/>
    </source>
</evidence>
<evidence type="ECO:0000259" key="10">
    <source>
        <dbReference type="SMART" id="SM00446"/>
    </source>
</evidence>
<name>A0A1B6ISK9_9HEMI</name>
<dbReference type="GO" id="GO:0005737">
    <property type="term" value="C:cytoplasm"/>
    <property type="evidence" value="ECO:0007669"/>
    <property type="project" value="UniProtKB-SubCell"/>
</dbReference>
<dbReference type="InterPro" id="IPR001611">
    <property type="entry name" value="Leu-rich_rpt"/>
</dbReference>
<keyword evidence="6" id="KW-0969">Cilium</keyword>